<keyword evidence="2" id="KW-0547">Nucleotide-binding</keyword>
<reference evidence="8" key="1">
    <citation type="submission" date="2018-05" db="EMBL/GenBank/DDBJ databases">
        <authorList>
            <person name="Lanie J.A."/>
            <person name="Ng W.-L."/>
            <person name="Kazmierczak K.M."/>
            <person name="Andrzejewski T.M."/>
            <person name="Davidsen T.M."/>
            <person name="Wayne K.J."/>
            <person name="Tettelin H."/>
            <person name="Glass J.I."/>
            <person name="Rusch D."/>
            <person name="Podicherti R."/>
            <person name="Tsui H.-C.T."/>
            <person name="Winkler M.E."/>
        </authorList>
    </citation>
    <scope>NUCLEOTIDE SEQUENCE</scope>
</reference>
<organism evidence="8">
    <name type="scientific">marine metagenome</name>
    <dbReference type="NCBI Taxonomy" id="408172"/>
    <lineage>
        <taxon>unclassified sequences</taxon>
        <taxon>metagenomes</taxon>
        <taxon>ecological metagenomes</taxon>
    </lineage>
</organism>
<evidence type="ECO:0000259" key="6">
    <source>
        <dbReference type="Pfam" id="PF00288"/>
    </source>
</evidence>
<evidence type="ECO:0000313" key="8">
    <source>
        <dbReference type="EMBL" id="SUZ54113.1"/>
    </source>
</evidence>
<dbReference type="GO" id="GO:0005524">
    <property type="term" value="F:ATP binding"/>
    <property type="evidence" value="ECO:0007669"/>
    <property type="project" value="UniProtKB-KW"/>
</dbReference>
<dbReference type="InterPro" id="IPR036554">
    <property type="entry name" value="GHMP_kinase_C_sf"/>
</dbReference>
<dbReference type="Gene3D" id="3.30.230.120">
    <property type="match status" value="1"/>
</dbReference>
<sequence length="328" mass="35329">MRIDLAGATLDIWPLYLYHTDVQTINVAVTLKARCWLQTRDDRRLVLRSLNTNKHIEVTHRSELPDDPSWSLLKRISEFFEGEGLNIVIQSDSPIGAGIAGSSALNVATCAAFTKWRGLNLSPEKLLDIAMNIEAQVINVPTGAQDYRPAYYGGISAIEMGVGGITRVPLDVDTPAIADRLVVAYSGVSRQSGINNWQVMKRRIDGEPSLVDHFEQICLVARAMRSALVAGNWREVGHQMNREWELRKRLAPGVTTPAIDNLIKQARSVGALGAKVCGAGGGGCIVSLAEPTEAVAVSSALSNGGATILPCDIDTNGLQINLGVTPPE</sequence>
<dbReference type="SUPFAM" id="SSF54211">
    <property type="entry name" value="Ribosomal protein S5 domain 2-like"/>
    <property type="match status" value="1"/>
</dbReference>
<evidence type="ECO:0000256" key="1">
    <source>
        <dbReference type="ARBA" id="ARBA00022679"/>
    </source>
</evidence>
<evidence type="ECO:0008006" key="9">
    <source>
        <dbReference type="Google" id="ProtNLM"/>
    </source>
</evidence>
<dbReference type="Pfam" id="PF08544">
    <property type="entry name" value="GHMP_kinases_C"/>
    <property type="match status" value="1"/>
</dbReference>
<feature type="domain" description="GHMP kinase N-terminal" evidence="6">
    <location>
        <begin position="74"/>
        <end position="154"/>
    </location>
</feature>
<dbReference type="GO" id="GO:0050201">
    <property type="term" value="F:fucokinase activity"/>
    <property type="evidence" value="ECO:0007669"/>
    <property type="project" value="TreeGrafter"/>
</dbReference>
<dbReference type="PANTHER" id="PTHR32463">
    <property type="entry name" value="L-FUCOSE KINASE"/>
    <property type="match status" value="1"/>
</dbReference>
<dbReference type="EMBL" id="UINC01000368">
    <property type="protein sequence ID" value="SUZ54113.1"/>
    <property type="molecule type" value="Genomic_DNA"/>
</dbReference>
<dbReference type="Pfam" id="PF00288">
    <property type="entry name" value="GHMP_kinases_N"/>
    <property type="match status" value="1"/>
</dbReference>
<keyword evidence="1" id="KW-0808">Transferase</keyword>
<evidence type="ECO:0000256" key="3">
    <source>
        <dbReference type="ARBA" id="ARBA00022777"/>
    </source>
</evidence>
<accession>A0A381NKR1</accession>
<dbReference type="PANTHER" id="PTHR32463:SF0">
    <property type="entry name" value="L-FUCOSE KINASE"/>
    <property type="match status" value="1"/>
</dbReference>
<dbReference type="GO" id="GO:0042352">
    <property type="term" value="P:GDP-L-fucose salvage"/>
    <property type="evidence" value="ECO:0007669"/>
    <property type="project" value="TreeGrafter"/>
</dbReference>
<dbReference type="InterPro" id="IPR052203">
    <property type="entry name" value="GHMP_Kinase-Related"/>
</dbReference>
<dbReference type="InterPro" id="IPR001174">
    <property type="entry name" value="HddA/FKP"/>
</dbReference>
<evidence type="ECO:0000256" key="5">
    <source>
        <dbReference type="ARBA" id="ARBA00038121"/>
    </source>
</evidence>
<gene>
    <name evidence="8" type="ORF">METZ01_LOCUS6967</name>
</gene>
<feature type="domain" description="GHMP kinase C-terminal" evidence="7">
    <location>
        <begin position="224"/>
        <end position="304"/>
    </location>
</feature>
<dbReference type="AlphaFoldDB" id="A0A381NKR1"/>
<name>A0A381NKR1_9ZZZZ</name>
<proteinExistence type="inferred from homology"/>
<evidence type="ECO:0000256" key="4">
    <source>
        <dbReference type="ARBA" id="ARBA00022840"/>
    </source>
</evidence>
<keyword evidence="4" id="KW-0067">ATP-binding</keyword>
<protein>
    <recommendedName>
        <fullName evidence="9">GHMP kinase</fullName>
    </recommendedName>
</protein>
<dbReference type="PRINTS" id="PR00960">
    <property type="entry name" value="LMBPPROTEIN"/>
</dbReference>
<keyword evidence="3" id="KW-0418">Kinase</keyword>
<evidence type="ECO:0000256" key="2">
    <source>
        <dbReference type="ARBA" id="ARBA00022741"/>
    </source>
</evidence>
<dbReference type="InterPro" id="IPR020568">
    <property type="entry name" value="Ribosomal_Su5_D2-typ_SF"/>
</dbReference>
<comment type="similarity">
    <text evidence="5">Belongs to the GHMP kinase family.</text>
</comment>
<dbReference type="InterPro" id="IPR006204">
    <property type="entry name" value="GHMP_kinase_N_dom"/>
</dbReference>
<dbReference type="InterPro" id="IPR013750">
    <property type="entry name" value="GHMP_kinase_C_dom"/>
</dbReference>
<evidence type="ECO:0000259" key="7">
    <source>
        <dbReference type="Pfam" id="PF08544"/>
    </source>
</evidence>
<dbReference type="SUPFAM" id="SSF55060">
    <property type="entry name" value="GHMP Kinase, C-terminal domain"/>
    <property type="match status" value="1"/>
</dbReference>